<dbReference type="GO" id="GO:0005886">
    <property type="term" value="C:plasma membrane"/>
    <property type="evidence" value="ECO:0007669"/>
    <property type="project" value="UniProtKB-SubCell"/>
</dbReference>
<evidence type="ECO:0000256" key="9">
    <source>
        <dbReference type="ARBA" id="ARBA00023136"/>
    </source>
</evidence>
<dbReference type="PROSITE" id="PS50035">
    <property type="entry name" value="PLD"/>
    <property type="match status" value="2"/>
</dbReference>
<dbReference type="PANTHER" id="PTHR21248">
    <property type="entry name" value="CARDIOLIPIN SYNTHASE"/>
    <property type="match status" value="1"/>
</dbReference>
<dbReference type="PANTHER" id="PTHR21248:SF22">
    <property type="entry name" value="PHOSPHOLIPASE D"/>
    <property type="match status" value="1"/>
</dbReference>
<keyword evidence="16" id="KW-1185">Reference proteome</keyword>
<evidence type="ECO:0000256" key="4">
    <source>
        <dbReference type="ARBA" id="ARBA00022679"/>
    </source>
</evidence>
<dbReference type="AlphaFoldDB" id="A0A5P2G868"/>
<dbReference type="RefSeq" id="WP_131330906.1">
    <property type="nucleotide sequence ID" value="NZ_CP044016.1"/>
</dbReference>
<evidence type="ECO:0000313" key="16">
    <source>
        <dbReference type="Proteomes" id="UP000292424"/>
    </source>
</evidence>
<dbReference type="CDD" id="cd09112">
    <property type="entry name" value="PLDc_CLS_2"/>
    <property type="match status" value="1"/>
</dbReference>
<keyword evidence="9 12" id="KW-0472">Membrane</keyword>
<keyword evidence="10 12" id="KW-0594">Phospholipid biosynthesis</keyword>
<dbReference type="KEGG" id="arac:E0W69_015215"/>
<dbReference type="InterPro" id="IPR027379">
    <property type="entry name" value="CLS_N"/>
</dbReference>
<evidence type="ECO:0000256" key="8">
    <source>
        <dbReference type="ARBA" id="ARBA00023098"/>
    </source>
</evidence>
<evidence type="ECO:0000256" key="12">
    <source>
        <dbReference type="HAMAP-Rule" id="MF_01916"/>
    </source>
</evidence>
<keyword evidence="11 12" id="KW-1208">Phospholipid metabolism</keyword>
<evidence type="ECO:0000256" key="2">
    <source>
        <dbReference type="ARBA" id="ARBA00022475"/>
    </source>
</evidence>
<reference evidence="15 16" key="1">
    <citation type="submission" date="2019-09" db="EMBL/GenBank/DDBJ databases">
        <title>Complete genome sequence of Arachidicoccus sp. B3-10 isolated from apple orchard soil.</title>
        <authorList>
            <person name="Kim H.S."/>
            <person name="Han K.-I."/>
            <person name="Suh M.K."/>
            <person name="Lee K.C."/>
            <person name="Eom M.K."/>
            <person name="Kim J.-S."/>
            <person name="Kang S.W."/>
            <person name="Sin Y."/>
            <person name="Lee J.-S."/>
        </authorList>
    </citation>
    <scope>NUCLEOTIDE SEQUENCE [LARGE SCALE GENOMIC DNA]</scope>
    <source>
        <strain evidence="15 16">B3-10</strain>
    </source>
</reference>
<feature type="active site" evidence="12">
    <location>
        <position position="228"/>
    </location>
</feature>
<dbReference type="InterPro" id="IPR025202">
    <property type="entry name" value="PLD-like_dom"/>
</dbReference>
<dbReference type="InterPro" id="IPR001736">
    <property type="entry name" value="PLipase_D/transphosphatidylase"/>
</dbReference>
<dbReference type="SMART" id="SM00155">
    <property type="entry name" value="PLDc"/>
    <property type="match status" value="2"/>
</dbReference>
<dbReference type="GO" id="GO:0032049">
    <property type="term" value="P:cardiolipin biosynthetic process"/>
    <property type="evidence" value="ECO:0007669"/>
    <property type="project" value="UniProtKB-UniRule"/>
</dbReference>
<sequence>MDSLLFLEYLYVPIIIGFCIHIVLNTKNTSKTLAYLLLVIFLPLLGIIIYLLLGINQRKNKLYSRKLLADQDIDKSITDYFHSLNTAAFLSQNESLLRQEKTARFVAKDSFSPVLLHNDVKILNNGELTFPEIFHSIEKAKSHIHIEFYIIENDQTGKQLKELLIKKAQQGIQVRIIYDDFGSMGIRNEYAEELRKYGVEIYPFMKLKFVQFANRVNYRNHRKIVIVDGITSFVGGLNISDRYRNDLNSKQHSYWRDTHIRIDGLATYSLQNIFLCDWNFAANQYLTPNEDFFPQIKEKSKFNKTIQIVSSGPDSENPTIMFALMQAIASAQEEVLITTPYFIPSSSVLNILKISAISGVKIKILVPFHSDSKIVGAATSAYFDDLLDVGIEIYQYKKGFIHSKTMVCDREIAIIGTANMDIRSFDLNFEVNAHIYNPTIAQELAANFYDDINNADKINPAIWKERSVSEKLISNIAKLSSSLL</sequence>
<evidence type="ECO:0000256" key="11">
    <source>
        <dbReference type="ARBA" id="ARBA00023264"/>
    </source>
</evidence>
<dbReference type="GO" id="GO:0008808">
    <property type="term" value="F:cardiolipin synthase activity"/>
    <property type="evidence" value="ECO:0007669"/>
    <property type="project" value="UniProtKB-UniRule"/>
</dbReference>
<keyword evidence="6" id="KW-0677">Repeat</keyword>
<dbReference type="SUPFAM" id="SSF56024">
    <property type="entry name" value="Phospholipase D/nuclease"/>
    <property type="match status" value="2"/>
</dbReference>
<keyword evidence="7 12" id="KW-1133">Transmembrane helix</keyword>
<keyword evidence="2 12" id="KW-1003">Cell membrane</keyword>
<dbReference type="EMBL" id="CP044016">
    <property type="protein sequence ID" value="QES89950.1"/>
    <property type="molecule type" value="Genomic_DNA"/>
</dbReference>
<comment type="subcellular location">
    <subcellularLocation>
        <location evidence="1 12">Cell membrane</location>
        <topology evidence="1 12">Multi-pass membrane protein</topology>
    </subcellularLocation>
</comment>
<evidence type="ECO:0000256" key="7">
    <source>
        <dbReference type="ARBA" id="ARBA00022989"/>
    </source>
</evidence>
<feature type="transmembrane region" description="Helical" evidence="12">
    <location>
        <begin position="33"/>
        <end position="53"/>
    </location>
</feature>
<gene>
    <name evidence="15" type="primary">cls</name>
    <name evidence="15" type="ORF">E0W69_015215</name>
</gene>
<evidence type="ECO:0000256" key="6">
    <source>
        <dbReference type="ARBA" id="ARBA00022737"/>
    </source>
</evidence>
<evidence type="ECO:0000256" key="10">
    <source>
        <dbReference type="ARBA" id="ARBA00023209"/>
    </source>
</evidence>
<dbReference type="Pfam" id="PF13396">
    <property type="entry name" value="PLDc_N"/>
    <property type="match status" value="1"/>
</dbReference>
<keyword evidence="8 12" id="KW-0443">Lipid metabolism</keyword>
<dbReference type="HAMAP" id="MF_01916">
    <property type="entry name" value="Cardiolipin_synth_Cls"/>
    <property type="match status" value="1"/>
</dbReference>
<comment type="catalytic activity">
    <reaction evidence="12">
        <text>2 a 1,2-diacyl-sn-glycero-3-phospho-(1'-sn-glycerol) = a cardiolipin + glycerol</text>
        <dbReference type="Rhea" id="RHEA:31451"/>
        <dbReference type="ChEBI" id="CHEBI:17754"/>
        <dbReference type="ChEBI" id="CHEBI:62237"/>
        <dbReference type="ChEBI" id="CHEBI:64716"/>
    </reaction>
</comment>
<dbReference type="EC" id="2.7.8.-" evidence="12 13"/>
<dbReference type="Proteomes" id="UP000292424">
    <property type="component" value="Chromosome"/>
</dbReference>
<evidence type="ECO:0000259" key="14">
    <source>
        <dbReference type="PROSITE" id="PS50035"/>
    </source>
</evidence>
<keyword evidence="5 12" id="KW-0812">Transmembrane</keyword>
<keyword evidence="4 12" id="KW-0808">Transferase</keyword>
<organism evidence="15 16">
    <name type="scientific">Rhizosphaericola mali</name>
    <dbReference type="NCBI Taxonomy" id="2545455"/>
    <lineage>
        <taxon>Bacteria</taxon>
        <taxon>Pseudomonadati</taxon>
        <taxon>Bacteroidota</taxon>
        <taxon>Chitinophagia</taxon>
        <taxon>Chitinophagales</taxon>
        <taxon>Chitinophagaceae</taxon>
        <taxon>Rhizosphaericola</taxon>
    </lineage>
</organism>
<dbReference type="Pfam" id="PF13091">
    <property type="entry name" value="PLDc_2"/>
    <property type="match status" value="2"/>
</dbReference>
<dbReference type="InterPro" id="IPR030874">
    <property type="entry name" value="Cardiolipin_synth_Firmi"/>
</dbReference>
<dbReference type="OrthoDB" id="9762009at2"/>
<proteinExistence type="inferred from homology"/>
<dbReference type="NCBIfam" id="TIGR04265">
    <property type="entry name" value="bac_cardiolipin"/>
    <property type="match status" value="1"/>
</dbReference>
<protein>
    <recommendedName>
        <fullName evidence="12 13">Cardiolipin synthase</fullName>
        <shortName evidence="12">CL synthase</shortName>
        <ecNumber evidence="12 13">2.7.8.-</ecNumber>
    </recommendedName>
</protein>
<name>A0A5P2G868_9BACT</name>
<keyword evidence="3 12" id="KW-0444">Lipid biosynthesis</keyword>
<feature type="active site" evidence="12">
    <location>
        <position position="402"/>
    </location>
</feature>
<accession>A0A5P2G868</accession>
<feature type="domain" description="PLD phosphodiesterase" evidence="14">
    <location>
        <begin position="397"/>
        <end position="424"/>
    </location>
</feature>
<evidence type="ECO:0000256" key="3">
    <source>
        <dbReference type="ARBA" id="ARBA00022516"/>
    </source>
</evidence>
<feature type="active site" evidence="12">
    <location>
        <position position="409"/>
    </location>
</feature>
<comment type="similarity">
    <text evidence="12">Belongs to the phospholipase D family. Cardiolipin synthase subfamily.</text>
</comment>
<evidence type="ECO:0000256" key="5">
    <source>
        <dbReference type="ARBA" id="ARBA00022692"/>
    </source>
</evidence>
<dbReference type="InterPro" id="IPR022924">
    <property type="entry name" value="Cardiolipin_synthase"/>
</dbReference>
<dbReference type="CDD" id="cd09110">
    <property type="entry name" value="PLDc_CLS_1"/>
    <property type="match status" value="1"/>
</dbReference>
<feature type="active site" evidence="12">
    <location>
        <position position="404"/>
    </location>
</feature>
<evidence type="ECO:0000313" key="15">
    <source>
        <dbReference type="EMBL" id="QES89950.1"/>
    </source>
</evidence>
<feature type="active site" evidence="12">
    <location>
        <position position="223"/>
    </location>
</feature>
<comment type="function">
    <text evidence="12">Catalyzes the reversible phosphatidyl group transfer from one phosphatidylglycerol molecule to another to form cardiolipin (CL) (diphosphatidylglycerol) and glycerol.</text>
</comment>
<evidence type="ECO:0000256" key="1">
    <source>
        <dbReference type="ARBA" id="ARBA00004651"/>
    </source>
</evidence>
<evidence type="ECO:0000256" key="13">
    <source>
        <dbReference type="NCBIfam" id="TIGR04265"/>
    </source>
</evidence>
<feature type="active site" evidence="12">
    <location>
        <position position="221"/>
    </location>
</feature>
<feature type="transmembrane region" description="Helical" evidence="12">
    <location>
        <begin position="6"/>
        <end position="24"/>
    </location>
</feature>
<dbReference type="Gene3D" id="3.30.870.10">
    <property type="entry name" value="Endonuclease Chain A"/>
    <property type="match status" value="2"/>
</dbReference>
<feature type="domain" description="PLD phosphodiesterase" evidence="14">
    <location>
        <begin position="216"/>
        <end position="243"/>
    </location>
</feature>